<feature type="compositionally biased region" description="Low complexity" evidence="1">
    <location>
        <begin position="30"/>
        <end position="57"/>
    </location>
</feature>
<sequence>MCIRVLTIFKCACPHRNTLVCPHHIHVREPSSSTADPQTSSSHQVTIITPTSSSPPSESLAEITTTTSSTDDDDFQKGFTPRLPSALQGHKNWTPLPGKENQRWEHCPGYLAKSRALAVAVAGAGAGAGTSSSGGSGSSNGSSKTGEGTGIIVGKETQCAEYKATEPKFRRRWEVKSGLCEECKGMHGMQGPEAEDGEKRKDGVKERGKEPKGTGRGEERGRARSRAATDPTANAVPVPAMVTGGKVVKGRTVEVTALLHEAELGIGDNAEEVRGLVLAELALLMGINVAYLDMAEEVVDDLVHEWLHGYSRTLGTE</sequence>
<name>A0AAJ0MSL4_9PEZI</name>
<protein>
    <submittedName>
        <fullName evidence="2">Uncharacterized protein</fullName>
    </submittedName>
</protein>
<keyword evidence="3" id="KW-1185">Reference proteome</keyword>
<organism evidence="2 3">
    <name type="scientific">Neurospora hispaniola</name>
    <dbReference type="NCBI Taxonomy" id="588809"/>
    <lineage>
        <taxon>Eukaryota</taxon>
        <taxon>Fungi</taxon>
        <taxon>Dikarya</taxon>
        <taxon>Ascomycota</taxon>
        <taxon>Pezizomycotina</taxon>
        <taxon>Sordariomycetes</taxon>
        <taxon>Sordariomycetidae</taxon>
        <taxon>Sordariales</taxon>
        <taxon>Sordariaceae</taxon>
        <taxon>Neurospora</taxon>
    </lineage>
</organism>
<reference evidence="2 3" key="1">
    <citation type="journal article" date="2023" name="Mol. Phylogenet. Evol.">
        <title>Genome-scale phylogeny and comparative genomics of the fungal order Sordariales.</title>
        <authorList>
            <person name="Hensen N."/>
            <person name="Bonometti L."/>
            <person name="Westerberg I."/>
            <person name="Brannstrom I.O."/>
            <person name="Guillou S."/>
            <person name="Cros-Aarteil S."/>
            <person name="Calhoun S."/>
            <person name="Haridas S."/>
            <person name="Kuo A."/>
            <person name="Mondo S."/>
            <person name="Pangilinan J."/>
            <person name="Riley R."/>
            <person name="LaButti K."/>
            <person name="Andreopoulos B."/>
            <person name="Lipzen A."/>
            <person name="Chen C."/>
            <person name="Yan M."/>
            <person name="Daum C."/>
            <person name="Ng V."/>
            <person name="Clum A."/>
            <person name="Steindorff A."/>
            <person name="Ohm R.A."/>
            <person name="Martin F."/>
            <person name="Silar P."/>
            <person name="Natvig D.O."/>
            <person name="Lalanne C."/>
            <person name="Gautier V."/>
            <person name="Ament-Velasquez S.L."/>
            <person name="Kruys A."/>
            <person name="Hutchinson M.I."/>
            <person name="Powell A.J."/>
            <person name="Barry K."/>
            <person name="Miller A.N."/>
            <person name="Grigoriev I.V."/>
            <person name="Debuchy R."/>
            <person name="Gladieux P."/>
            <person name="Hiltunen Thoren M."/>
            <person name="Johannesson H."/>
        </authorList>
    </citation>
    <scope>NUCLEOTIDE SEQUENCE [LARGE SCALE GENOMIC DNA]</scope>
    <source>
        <strain evidence="2 3">FGSC 10403</strain>
    </source>
</reference>
<feature type="region of interest" description="Disordered" evidence="1">
    <location>
        <begin position="125"/>
        <end position="149"/>
    </location>
</feature>
<evidence type="ECO:0000313" key="3">
    <source>
        <dbReference type="Proteomes" id="UP001285908"/>
    </source>
</evidence>
<feature type="region of interest" description="Disordered" evidence="1">
    <location>
        <begin position="28"/>
        <end position="76"/>
    </location>
</feature>
<dbReference type="Proteomes" id="UP001285908">
    <property type="component" value="Unassembled WGS sequence"/>
</dbReference>
<accession>A0AAJ0MSL4</accession>
<evidence type="ECO:0000313" key="2">
    <source>
        <dbReference type="EMBL" id="KAK3494848.1"/>
    </source>
</evidence>
<gene>
    <name evidence="2" type="ORF">B0T23DRAFT_427803</name>
</gene>
<comment type="caution">
    <text evidence="2">The sequence shown here is derived from an EMBL/GenBank/DDBJ whole genome shotgun (WGS) entry which is preliminary data.</text>
</comment>
<dbReference type="AlphaFoldDB" id="A0AAJ0MSL4"/>
<evidence type="ECO:0000256" key="1">
    <source>
        <dbReference type="SAM" id="MobiDB-lite"/>
    </source>
</evidence>
<feature type="region of interest" description="Disordered" evidence="1">
    <location>
        <begin position="185"/>
        <end position="231"/>
    </location>
</feature>
<feature type="compositionally biased region" description="Basic and acidic residues" evidence="1">
    <location>
        <begin position="197"/>
        <end position="222"/>
    </location>
</feature>
<dbReference type="GeneID" id="87877718"/>
<proteinExistence type="predicted"/>
<dbReference type="EMBL" id="JAULSX010000003">
    <property type="protein sequence ID" value="KAK3494848.1"/>
    <property type="molecule type" value="Genomic_DNA"/>
</dbReference>
<dbReference type="RefSeq" id="XP_062694277.1">
    <property type="nucleotide sequence ID" value="XM_062840096.1"/>
</dbReference>
<feature type="compositionally biased region" description="Gly residues" evidence="1">
    <location>
        <begin position="125"/>
        <end position="138"/>
    </location>
</feature>